<dbReference type="AlphaFoldDB" id="K9ZX82"/>
<dbReference type="STRING" id="937777.Deipe_0580"/>
<evidence type="ECO:0000313" key="1">
    <source>
        <dbReference type="EMBL" id="AFZ66171.1"/>
    </source>
</evidence>
<keyword evidence="2" id="KW-1185">Reference proteome</keyword>
<dbReference type="OrthoDB" id="73453at2"/>
<accession>K9ZX82</accession>
<proteinExistence type="predicted"/>
<dbReference type="PATRIC" id="fig|937777.3.peg.584"/>
<evidence type="ECO:0000313" key="2">
    <source>
        <dbReference type="Proteomes" id="UP000010467"/>
    </source>
</evidence>
<sequence length="78" mass="8656">MTNVLTCRWTLGTLDRVRITTPWVAGEVHVAHIVRLLGRNALEGLYLRGSYVLDADEDLLWDVTQALFSLESVASAAD</sequence>
<name>K9ZX82_DEIPD</name>
<dbReference type="RefSeq" id="WP_015234481.1">
    <property type="nucleotide sequence ID" value="NC_019793.1"/>
</dbReference>
<reference evidence="2" key="1">
    <citation type="submission" date="2012-03" db="EMBL/GenBank/DDBJ databases">
        <title>Complete sequence of chromosome of Deinococcus peraridilitoris DSM 19664.</title>
        <authorList>
            <person name="Lucas S."/>
            <person name="Copeland A."/>
            <person name="Lapidus A."/>
            <person name="Glavina del Rio T."/>
            <person name="Dalin E."/>
            <person name="Tice H."/>
            <person name="Bruce D."/>
            <person name="Goodwin L."/>
            <person name="Pitluck S."/>
            <person name="Peters L."/>
            <person name="Mikhailova N."/>
            <person name="Lu M."/>
            <person name="Kyrpides N."/>
            <person name="Mavromatis K."/>
            <person name="Ivanova N."/>
            <person name="Brettin T."/>
            <person name="Detter J.C."/>
            <person name="Han C."/>
            <person name="Larimer F."/>
            <person name="Land M."/>
            <person name="Hauser L."/>
            <person name="Markowitz V."/>
            <person name="Cheng J.-F."/>
            <person name="Hugenholtz P."/>
            <person name="Woyke T."/>
            <person name="Wu D."/>
            <person name="Pukall R."/>
            <person name="Steenblock K."/>
            <person name="Brambilla E."/>
            <person name="Klenk H.-P."/>
            <person name="Eisen J.A."/>
        </authorList>
    </citation>
    <scope>NUCLEOTIDE SEQUENCE [LARGE SCALE GENOMIC DNA]</scope>
    <source>
        <strain evidence="2">DSM 19664 / LMG 22246 / CIP 109416 / KR-200</strain>
    </source>
</reference>
<organism evidence="1 2">
    <name type="scientific">Deinococcus peraridilitoris (strain DSM 19664 / LMG 22246 / CIP 109416 / KR-200)</name>
    <dbReference type="NCBI Taxonomy" id="937777"/>
    <lineage>
        <taxon>Bacteria</taxon>
        <taxon>Thermotogati</taxon>
        <taxon>Deinococcota</taxon>
        <taxon>Deinococci</taxon>
        <taxon>Deinococcales</taxon>
        <taxon>Deinococcaceae</taxon>
        <taxon>Deinococcus</taxon>
    </lineage>
</organism>
<protein>
    <submittedName>
        <fullName evidence="1">Uncharacterized protein</fullName>
    </submittedName>
</protein>
<dbReference type="HOGENOM" id="CLU_2600267_0_0_0"/>
<dbReference type="KEGG" id="dpd:Deipe_0580"/>
<dbReference type="EMBL" id="CP003382">
    <property type="protein sequence ID" value="AFZ66171.1"/>
    <property type="molecule type" value="Genomic_DNA"/>
</dbReference>
<gene>
    <name evidence="1" type="ordered locus">Deipe_0580</name>
</gene>
<dbReference type="Proteomes" id="UP000010467">
    <property type="component" value="Chromosome"/>
</dbReference>